<feature type="compositionally biased region" description="Polar residues" evidence="1">
    <location>
        <begin position="81"/>
        <end position="93"/>
    </location>
</feature>
<organism evidence="2 3">
    <name type="scientific">Diaporthe australafricana</name>
    <dbReference type="NCBI Taxonomy" id="127596"/>
    <lineage>
        <taxon>Eukaryota</taxon>
        <taxon>Fungi</taxon>
        <taxon>Dikarya</taxon>
        <taxon>Ascomycota</taxon>
        <taxon>Pezizomycotina</taxon>
        <taxon>Sordariomycetes</taxon>
        <taxon>Sordariomycetidae</taxon>
        <taxon>Diaporthales</taxon>
        <taxon>Diaporthaceae</taxon>
        <taxon>Diaporthe</taxon>
    </lineage>
</organism>
<feature type="compositionally biased region" description="Polar residues" evidence="1">
    <location>
        <begin position="22"/>
        <end position="41"/>
    </location>
</feature>
<reference evidence="2 3" key="1">
    <citation type="journal article" date="2024" name="IMA Fungus">
        <title>IMA Genome - F19 : A genome assembly and annotation guide to empower mycologists, including annotated draft genome sequences of Ceratocystis pirilliformis, Diaporthe australafricana, Fusarium ophioides, Paecilomyces lecythidis, and Sporothrix stenoceras.</title>
        <authorList>
            <person name="Aylward J."/>
            <person name="Wilson A.M."/>
            <person name="Visagie C.M."/>
            <person name="Spraker J."/>
            <person name="Barnes I."/>
            <person name="Buitendag C."/>
            <person name="Ceriani C."/>
            <person name="Del Mar Angel L."/>
            <person name="du Plessis D."/>
            <person name="Fuchs T."/>
            <person name="Gasser K."/>
            <person name="Kramer D."/>
            <person name="Li W."/>
            <person name="Munsamy K."/>
            <person name="Piso A."/>
            <person name="Price J.L."/>
            <person name="Sonnekus B."/>
            <person name="Thomas C."/>
            <person name="van der Nest A."/>
            <person name="van Dijk A."/>
            <person name="van Heerden A."/>
            <person name="van Vuuren N."/>
            <person name="Yilmaz N."/>
            <person name="Duong T.A."/>
            <person name="van der Merwe N.A."/>
            <person name="Wingfield M.J."/>
            <person name="Wingfield B.D."/>
        </authorList>
    </citation>
    <scope>NUCLEOTIDE SEQUENCE [LARGE SCALE GENOMIC DNA]</scope>
    <source>
        <strain evidence="2 3">CMW 18300</strain>
    </source>
</reference>
<keyword evidence="3" id="KW-1185">Reference proteome</keyword>
<feature type="region of interest" description="Disordered" evidence="1">
    <location>
        <begin position="123"/>
        <end position="148"/>
    </location>
</feature>
<proteinExistence type="predicted"/>
<accession>A0ABR3W819</accession>
<dbReference type="Proteomes" id="UP001583177">
    <property type="component" value="Unassembled WGS sequence"/>
</dbReference>
<sequence length="324" mass="37007">MSLSPRRSKSILSYLAGGKPTRTPSSSKRQTPSDKPQSKNSHAAEDRHQATNSSRSNSKSHQRHKSSRSEDLGRSFRGDPNSHQAEPQHQRQGSCFEDDSDDNQGKEKSFFSRAVSYVEDRRLSYTSENGENPVDEQKSPTTPRHREPTIADANKHHILPGRCLRHWDPDEAPIMLLTSVLDSNSLGKWLLDQTARIYGEYDDMSDLAAEFWFEHIKLGGKLKQAKERLPKITDSSVRHRVEEFILFGDRLVNELDQRLKKCEQRVLEVTGISEMPKLGHRSVVVFIDSFLGRNPAQREACHDLTRSIREWNIWFDTSCASLLT</sequence>
<feature type="region of interest" description="Disordered" evidence="1">
    <location>
        <begin position="1"/>
        <end position="106"/>
    </location>
</feature>
<protein>
    <recommendedName>
        <fullName evidence="4">Vegetative cell wall protein gp1</fullName>
    </recommendedName>
</protein>
<evidence type="ECO:0008006" key="4">
    <source>
        <dbReference type="Google" id="ProtNLM"/>
    </source>
</evidence>
<evidence type="ECO:0000313" key="2">
    <source>
        <dbReference type="EMBL" id="KAL1855671.1"/>
    </source>
</evidence>
<comment type="caution">
    <text evidence="2">The sequence shown here is derived from an EMBL/GenBank/DDBJ whole genome shotgun (WGS) entry which is preliminary data.</text>
</comment>
<gene>
    <name evidence="2" type="ORF">Daus18300_011052</name>
</gene>
<evidence type="ECO:0000256" key="1">
    <source>
        <dbReference type="SAM" id="MobiDB-lite"/>
    </source>
</evidence>
<name>A0ABR3W819_9PEZI</name>
<feature type="compositionally biased region" description="Basic and acidic residues" evidence="1">
    <location>
        <begin position="67"/>
        <end position="77"/>
    </location>
</feature>
<evidence type="ECO:0000313" key="3">
    <source>
        <dbReference type="Proteomes" id="UP001583177"/>
    </source>
</evidence>
<dbReference type="EMBL" id="JAWRVE010000129">
    <property type="protein sequence ID" value="KAL1855671.1"/>
    <property type="molecule type" value="Genomic_DNA"/>
</dbReference>